<keyword evidence="9" id="KW-1185">Reference proteome</keyword>
<dbReference type="InterPro" id="IPR037232">
    <property type="entry name" value="NADH_quin_OxRdtase_su_C/D-like"/>
</dbReference>
<proteinExistence type="inferred from homology"/>
<dbReference type="PROSITE" id="PS00542">
    <property type="entry name" value="COMPLEX1_30K"/>
    <property type="match status" value="1"/>
</dbReference>
<dbReference type="HAMAP" id="MF_01357">
    <property type="entry name" value="NDH1_NuoC"/>
    <property type="match status" value="1"/>
</dbReference>
<keyword evidence="3" id="KW-0472">Membrane</keyword>
<comment type="subcellular location">
    <subcellularLocation>
        <location evidence="3">Cell membrane</location>
        <topology evidence="3">Peripheral membrane protein</topology>
        <orientation evidence="3">Cytoplasmic side</orientation>
    </subcellularLocation>
</comment>
<dbReference type="RefSeq" id="WP_110131698.1">
    <property type="nucleotide sequence ID" value="NZ_QHJQ01000009.1"/>
</dbReference>
<dbReference type="GO" id="GO:0048038">
    <property type="term" value="F:quinone binding"/>
    <property type="evidence" value="ECO:0007669"/>
    <property type="project" value="UniProtKB-KW"/>
</dbReference>
<comment type="similarity">
    <text evidence="1 3 4">Belongs to the complex I 30 kDa subunit family.</text>
</comment>
<keyword evidence="3 4" id="KW-1278">Translocase</keyword>
<name>A0A317ZE24_9BACT</name>
<comment type="function">
    <text evidence="3">NDH-1 shuttles electrons from NADH, via FMN and iron-sulfur (Fe-S) centers, to quinones in the respiratory chain. The immediate electron acceptor for the enzyme in this species is believed to be ubiquinone. Couples the redox reaction to proton translocation (for every two electrons transferred, four hydrogen ions are translocated across the cytoplasmic membrane), and thus conserves the redox energy in a proton gradient.</text>
</comment>
<dbReference type="PANTHER" id="PTHR10884">
    <property type="entry name" value="NADH DEHYDROGENASE UBIQUINONE IRON-SULFUR PROTEIN 3"/>
    <property type="match status" value="1"/>
</dbReference>
<dbReference type="PANTHER" id="PTHR10884:SF14">
    <property type="entry name" value="NADH DEHYDROGENASE [UBIQUINONE] IRON-SULFUR PROTEIN 3, MITOCHONDRIAL"/>
    <property type="match status" value="1"/>
</dbReference>
<sequence length="204" mass="23159">MAESDLALLQERFDYLTERESADHLAVNCPADKLIEFCTALRDEFGYDMLMDVTAVDWDAQSPRFTGIYHFLSTTKHVYLRVASDCPDDINPTLPSLCDLYAAANWHERETFDLMGIRYEGHPNLRRILMWDEYPYHPLRKEFPLAGIDVPLPAADVAEQTKASVIPAPMMGGPFVSSGDGPMSQTEPRARDESWTEKKEKPTD</sequence>
<dbReference type="GO" id="GO:0005886">
    <property type="term" value="C:plasma membrane"/>
    <property type="evidence" value="ECO:0007669"/>
    <property type="project" value="UniProtKB-SubCell"/>
</dbReference>
<evidence type="ECO:0000259" key="7">
    <source>
        <dbReference type="Pfam" id="PF00329"/>
    </source>
</evidence>
<dbReference type="GO" id="GO:0050136">
    <property type="term" value="F:NADH dehydrogenase (quinone) (non-electrogenic) activity"/>
    <property type="evidence" value="ECO:0007669"/>
    <property type="project" value="UniProtKB-UniRule"/>
</dbReference>
<dbReference type="AlphaFoldDB" id="A0A317ZE24"/>
<keyword evidence="3 4" id="KW-0520">NAD</keyword>
<feature type="region of interest" description="Disordered" evidence="6">
    <location>
        <begin position="169"/>
        <end position="204"/>
    </location>
</feature>
<dbReference type="InterPro" id="IPR020396">
    <property type="entry name" value="NADH_UbQ_OxRdtase_CS"/>
</dbReference>
<dbReference type="Proteomes" id="UP000247099">
    <property type="component" value="Unassembled WGS sequence"/>
</dbReference>
<dbReference type="EC" id="7.1.1.-" evidence="3"/>
<organism evidence="8 9">
    <name type="scientific">Coraliomargarita sinensis</name>
    <dbReference type="NCBI Taxonomy" id="2174842"/>
    <lineage>
        <taxon>Bacteria</taxon>
        <taxon>Pseudomonadati</taxon>
        <taxon>Verrucomicrobiota</taxon>
        <taxon>Opitutia</taxon>
        <taxon>Puniceicoccales</taxon>
        <taxon>Coraliomargaritaceae</taxon>
        <taxon>Coraliomargarita</taxon>
    </lineage>
</organism>
<evidence type="ECO:0000313" key="9">
    <source>
        <dbReference type="Proteomes" id="UP000247099"/>
    </source>
</evidence>
<dbReference type="InParanoid" id="A0A317ZE24"/>
<evidence type="ECO:0000256" key="2">
    <source>
        <dbReference type="ARBA" id="ARBA00022448"/>
    </source>
</evidence>
<dbReference type="InterPro" id="IPR001268">
    <property type="entry name" value="NADH_UbQ_OxRdtase_30kDa_su"/>
</dbReference>
<evidence type="ECO:0000256" key="3">
    <source>
        <dbReference type="HAMAP-Rule" id="MF_01357"/>
    </source>
</evidence>
<comment type="catalytic activity">
    <reaction evidence="3 5">
        <text>a quinone + NADH + 5 H(+)(in) = a quinol + NAD(+) + 4 H(+)(out)</text>
        <dbReference type="Rhea" id="RHEA:57888"/>
        <dbReference type="ChEBI" id="CHEBI:15378"/>
        <dbReference type="ChEBI" id="CHEBI:24646"/>
        <dbReference type="ChEBI" id="CHEBI:57540"/>
        <dbReference type="ChEBI" id="CHEBI:57945"/>
        <dbReference type="ChEBI" id="CHEBI:132124"/>
    </reaction>
</comment>
<protein>
    <recommendedName>
        <fullName evidence="3">NADH-quinone oxidoreductase subunit C</fullName>
        <ecNumber evidence="3">7.1.1.-</ecNumber>
    </recommendedName>
    <alternativeName>
        <fullName evidence="3">NADH dehydrogenase I subunit C</fullName>
    </alternativeName>
    <alternativeName>
        <fullName evidence="3">NDH-1 subunit C</fullName>
    </alternativeName>
</protein>
<evidence type="ECO:0000256" key="5">
    <source>
        <dbReference type="RuleBase" id="RU003582"/>
    </source>
</evidence>
<dbReference type="EMBL" id="QHJQ01000009">
    <property type="protein sequence ID" value="PXA03410.1"/>
    <property type="molecule type" value="Genomic_DNA"/>
</dbReference>
<evidence type="ECO:0000256" key="4">
    <source>
        <dbReference type="RuleBase" id="RU003456"/>
    </source>
</evidence>
<gene>
    <name evidence="3" type="primary">nuoC</name>
    <name evidence="8" type="ORF">DDZ13_11995</name>
</gene>
<feature type="compositionally biased region" description="Basic and acidic residues" evidence="6">
    <location>
        <begin position="188"/>
        <end position="204"/>
    </location>
</feature>
<keyword evidence="3 5" id="KW-0874">Quinone</keyword>
<dbReference type="InterPro" id="IPR010218">
    <property type="entry name" value="NADH_DH_suC"/>
</dbReference>
<comment type="subunit">
    <text evidence="3">NDH-1 is composed of 14 different subunits. Subunits NuoB, C, D, E, F, and G constitute the peripheral sector of the complex.</text>
</comment>
<dbReference type="OrthoDB" id="9803286at2"/>
<dbReference type="Pfam" id="PF00329">
    <property type="entry name" value="Complex1_30kDa"/>
    <property type="match status" value="1"/>
</dbReference>
<evidence type="ECO:0000313" key="8">
    <source>
        <dbReference type="EMBL" id="PXA03410.1"/>
    </source>
</evidence>
<accession>A0A317ZE24</accession>
<comment type="caution">
    <text evidence="8">The sequence shown here is derived from an EMBL/GenBank/DDBJ whole genome shotgun (WGS) entry which is preliminary data.</text>
</comment>
<dbReference type="Gene3D" id="3.30.460.80">
    <property type="entry name" value="NADH:ubiquinone oxidoreductase, 30kDa subunit"/>
    <property type="match status" value="1"/>
</dbReference>
<keyword evidence="3" id="KW-0830">Ubiquinone</keyword>
<feature type="domain" description="NADH:ubiquinone oxidoreductase 30kDa subunit" evidence="7">
    <location>
        <begin position="28"/>
        <end position="147"/>
    </location>
</feature>
<keyword evidence="2 3" id="KW-0813">Transport</keyword>
<reference evidence="8 9" key="1">
    <citation type="submission" date="2018-05" db="EMBL/GenBank/DDBJ databases">
        <title>Coraliomargarita sinensis sp. nov., isolated from a marine solar saltern.</title>
        <authorList>
            <person name="Zhou L.Y."/>
        </authorList>
    </citation>
    <scope>NUCLEOTIDE SEQUENCE [LARGE SCALE GENOMIC DNA]</scope>
    <source>
        <strain evidence="8 9">WN38</strain>
    </source>
</reference>
<keyword evidence="3" id="KW-1003">Cell membrane</keyword>
<dbReference type="SUPFAM" id="SSF143243">
    <property type="entry name" value="Nqo5-like"/>
    <property type="match status" value="1"/>
</dbReference>
<evidence type="ECO:0000256" key="6">
    <source>
        <dbReference type="SAM" id="MobiDB-lite"/>
    </source>
</evidence>
<evidence type="ECO:0000256" key="1">
    <source>
        <dbReference type="ARBA" id="ARBA00007569"/>
    </source>
</evidence>
<dbReference type="GO" id="GO:0008137">
    <property type="term" value="F:NADH dehydrogenase (ubiquinone) activity"/>
    <property type="evidence" value="ECO:0007669"/>
    <property type="project" value="InterPro"/>
</dbReference>